<organism evidence="2 3">
    <name type="scientific">Hyunsoonleella rubra</name>
    <dbReference type="NCBI Taxonomy" id="1737062"/>
    <lineage>
        <taxon>Bacteria</taxon>
        <taxon>Pseudomonadati</taxon>
        <taxon>Bacteroidota</taxon>
        <taxon>Flavobacteriia</taxon>
        <taxon>Flavobacteriales</taxon>
        <taxon>Flavobacteriaceae</taxon>
    </lineage>
</organism>
<keyword evidence="1" id="KW-1133">Transmembrane helix</keyword>
<accession>A0ABW5T815</accession>
<name>A0ABW5T815_9FLAO</name>
<keyword evidence="1" id="KW-0812">Transmembrane</keyword>
<evidence type="ECO:0000313" key="3">
    <source>
        <dbReference type="Proteomes" id="UP001597476"/>
    </source>
</evidence>
<dbReference type="EMBL" id="JBHULY010000005">
    <property type="protein sequence ID" value="MFD2725383.1"/>
    <property type="molecule type" value="Genomic_DNA"/>
</dbReference>
<comment type="caution">
    <text evidence="2">The sequence shown here is derived from an EMBL/GenBank/DDBJ whole genome shotgun (WGS) entry which is preliminary data.</text>
</comment>
<gene>
    <name evidence="2" type="ORF">ACFSR8_04095</name>
</gene>
<protein>
    <submittedName>
        <fullName evidence="2">Uncharacterized protein</fullName>
    </submittedName>
</protein>
<dbReference type="Proteomes" id="UP001597476">
    <property type="component" value="Unassembled WGS sequence"/>
</dbReference>
<sequence length="92" mass="10231">MEPYLVVNVGIAVLIAILVVAVLKTCFCFSALSKVGYARRVSLQNEIKRVALSEGRNSQLVAELDDSHSAYMNKLFQITKDVLSLQNIIFDK</sequence>
<evidence type="ECO:0000256" key="1">
    <source>
        <dbReference type="SAM" id="Phobius"/>
    </source>
</evidence>
<reference evidence="3" key="1">
    <citation type="journal article" date="2019" name="Int. J. Syst. Evol. Microbiol.">
        <title>The Global Catalogue of Microorganisms (GCM) 10K type strain sequencing project: providing services to taxonomists for standard genome sequencing and annotation.</title>
        <authorList>
            <consortium name="The Broad Institute Genomics Platform"/>
            <consortium name="The Broad Institute Genome Sequencing Center for Infectious Disease"/>
            <person name="Wu L."/>
            <person name="Ma J."/>
        </authorList>
    </citation>
    <scope>NUCLEOTIDE SEQUENCE [LARGE SCALE GENOMIC DNA]</scope>
    <source>
        <strain evidence="3">KCTC 42398</strain>
    </source>
</reference>
<proteinExistence type="predicted"/>
<dbReference type="RefSeq" id="WP_380289283.1">
    <property type="nucleotide sequence ID" value="NZ_JBHULY010000005.1"/>
</dbReference>
<keyword evidence="3" id="KW-1185">Reference proteome</keyword>
<feature type="transmembrane region" description="Helical" evidence="1">
    <location>
        <begin position="6"/>
        <end position="32"/>
    </location>
</feature>
<keyword evidence="1" id="KW-0472">Membrane</keyword>
<evidence type="ECO:0000313" key="2">
    <source>
        <dbReference type="EMBL" id="MFD2725383.1"/>
    </source>
</evidence>